<proteinExistence type="predicted"/>
<reference evidence="2" key="1">
    <citation type="journal article" date="2014" name="Front. Microbiol.">
        <title>High frequency of phylogenetically diverse reductive dehalogenase-homologous genes in deep subseafloor sedimentary metagenomes.</title>
        <authorList>
            <person name="Kawai M."/>
            <person name="Futagami T."/>
            <person name="Toyoda A."/>
            <person name="Takaki Y."/>
            <person name="Nishi S."/>
            <person name="Hori S."/>
            <person name="Arai W."/>
            <person name="Tsubouchi T."/>
            <person name="Morono Y."/>
            <person name="Uchiyama I."/>
            <person name="Ito T."/>
            <person name="Fujiyama A."/>
            <person name="Inagaki F."/>
            <person name="Takami H."/>
        </authorList>
    </citation>
    <scope>NUCLEOTIDE SEQUENCE</scope>
    <source>
        <strain evidence="2">Expedition CK06-06</strain>
    </source>
</reference>
<comment type="caution">
    <text evidence="2">The sequence shown here is derived from an EMBL/GenBank/DDBJ whole genome shotgun (WGS) entry which is preliminary data.</text>
</comment>
<dbReference type="SUPFAM" id="SSF54826">
    <property type="entry name" value="Enolase N-terminal domain-like"/>
    <property type="match status" value="1"/>
</dbReference>
<feature type="non-terminal residue" evidence="2">
    <location>
        <position position="174"/>
    </location>
</feature>
<gene>
    <name evidence="2" type="ORF">S12H4_16171</name>
</gene>
<organism evidence="2">
    <name type="scientific">marine sediment metagenome</name>
    <dbReference type="NCBI Taxonomy" id="412755"/>
    <lineage>
        <taxon>unclassified sequences</taxon>
        <taxon>metagenomes</taxon>
        <taxon>ecological metagenomes</taxon>
    </lineage>
</organism>
<dbReference type="EMBL" id="BARW01007805">
    <property type="protein sequence ID" value="GAI76503.1"/>
    <property type="molecule type" value="Genomic_DNA"/>
</dbReference>
<dbReference type="Pfam" id="PF02746">
    <property type="entry name" value="MR_MLE_N"/>
    <property type="match status" value="1"/>
</dbReference>
<evidence type="ECO:0000259" key="1">
    <source>
        <dbReference type="Pfam" id="PF02746"/>
    </source>
</evidence>
<protein>
    <recommendedName>
        <fullName evidence="1">Mandelate racemase/muconate lactonizing enzyme N-terminal domain-containing protein</fullName>
    </recommendedName>
</protein>
<dbReference type="PROSITE" id="PS51257">
    <property type="entry name" value="PROKAR_LIPOPROTEIN"/>
    <property type="match status" value="1"/>
</dbReference>
<dbReference type="InterPro" id="IPR013341">
    <property type="entry name" value="Mandelate_racemase_N_dom"/>
</dbReference>
<accession>X1R7J1</accession>
<feature type="domain" description="Mandelate racemase/muconate lactonizing enzyme N-terminal" evidence="1">
    <location>
        <begin position="65"/>
        <end position="161"/>
    </location>
</feature>
<name>X1R7J1_9ZZZZ</name>
<dbReference type="InterPro" id="IPR029017">
    <property type="entry name" value="Enolase-like_N"/>
</dbReference>
<sequence length="174" mass="18704">MKFNRRFFIKSGIGAGVLAAQGCLSAAGPGNTTIPQLDKAAAAPVLKIPSIKSPVKIASIELLRGGKNYFVRTRSTDGALGVAVTNSRAAYLYPILQQLVIPYFIGKDARDLDSLIDGVYVYRSNYKLSGVALWCCVAWVEFSLLDLLGKIEGKPVGELLGGVIRREIPIYVAS</sequence>
<dbReference type="Gene3D" id="3.30.390.10">
    <property type="entry name" value="Enolase-like, N-terminal domain"/>
    <property type="match status" value="1"/>
</dbReference>
<dbReference type="AlphaFoldDB" id="X1R7J1"/>
<evidence type="ECO:0000313" key="2">
    <source>
        <dbReference type="EMBL" id="GAI76503.1"/>
    </source>
</evidence>